<dbReference type="Gene3D" id="3.40.390.70">
    <property type="match status" value="1"/>
</dbReference>
<dbReference type="Proteomes" id="UP000177325">
    <property type="component" value="Unassembled WGS sequence"/>
</dbReference>
<dbReference type="STRING" id="1798525.A3G90_04910"/>
<protein>
    <submittedName>
        <fullName evidence="1">Uncharacterized protein</fullName>
    </submittedName>
</protein>
<organism evidence="1 2">
    <name type="scientific">Candidatus Kaiserbacteria bacterium RIFCSPLOWO2_12_FULL_45_26</name>
    <dbReference type="NCBI Taxonomy" id="1798525"/>
    <lineage>
        <taxon>Bacteria</taxon>
        <taxon>Candidatus Kaiseribacteriota</taxon>
    </lineage>
</organism>
<reference evidence="1 2" key="1">
    <citation type="journal article" date="2016" name="Nat. Commun.">
        <title>Thousands of microbial genomes shed light on interconnected biogeochemical processes in an aquifer system.</title>
        <authorList>
            <person name="Anantharaman K."/>
            <person name="Brown C.T."/>
            <person name="Hug L.A."/>
            <person name="Sharon I."/>
            <person name="Castelle C.J."/>
            <person name="Probst A.J."/>
            <person name="Thomas B.C."/>
            <person name="Singh A."/>
            <person name="Wilkins M.J."/>
            <person name="Karaoz U."/>
            <person name="Brodie E.L."/>
            <person name="Williams K.H."/>
            <person name="Hubbard S.S."/>
            <person name="Banfield J.F."/>
        </authorList>
    </citation>
    <scope>NUCLEOTIDE SEQUENCE [LARGE SCALE GENOMIC DNA]</scope>
</reference>
<accession>A0A1F6FHN5</accession>
<proteinExistence type="predicted"/>
<name>A0A1F6FHN5_9BACT</name>
<dbReference type="EMBL" id="MFMM01000001">
    <property type="protein sequence ID" value="OGG85361.1"/>
    <property type="molecule type" value="Genomic_DNA"/>
</dbReference>
<gene>
    <name evidence="1" type="ORF">A3G90_04910</name>
</gene>
<comment type="caution">
    <text evidence="1">The sequence shown here is derived from an EMBL/GenBank/DDBJ whole genome shotgun (WGS) entry which is preliminary data.</text>
</comment>
<evidence type="ECO:0000313" key="2">
    <source>
        <dbReference type="Proteomes" id="UP000177325"/>
    </source>
</evidence>
<dbReference type="AlphaFoldDB" id="A0A1F6FHN5"/>
<sequence length="405" mass="46522">MGLELSQENTKETVDTSRRNFLKIGMAAFGSTLLNNNIANEDVTKGKRRKDYEMDKKEAEIGPEIEDSVNELKAGLEQKYNFSIELVAAEIAATKSATAKDFTELRLIKKYEALLMLESTLAKYPTFIISKSGLKNLMITTKSGKRSNSDSVGFVTFGHLEAPERKDQPVLVIAYDWNSGEDIPEKSRLDSEFVPDSLYEEYVSEESKITKISFEQTIHHEFFHFLVDMPGTESSSRSAEYFFTNKWSDNYGDFNDRKKEEYEKVIQEQSENKNEAPAFHTITEDTAGFAVPYGLTSDKEDRASVVEILLSGYEAYLIRDKTDIILHQKVASIKEFYFNLSNGLMDDEYWEDLRLNQKFSPAVAEFTEKAHGIIKTPYEEYIFKDRVSSELYADWQNRLKIEYPN</sequence>
<evidence type="ECO:0000313" key="1">
    <source>
        <dbReference type="EMBL" id="OGG85361.1"/>
    </source>
</evidence>